<evidence type="ECO:0000259" key="1">
    <source>
        <dbReference type="Pfam" id="PF14300"/>
    </source>
</evidence>
<reference evidence="2" key="1">
    <citation type="submission" date="2023-07" db="EMBL/GenBank/DDBJ databases">
        <title>Functional and genomic diversity of the sorghum phyllosphere microbiome.</title>
        <authorList>
            <person name="Shade A."/>
        </authorList>
    </citation>
    <scope>NUCLEOTIDE SEQUENCE</scope>
    <source>
        <strain evidence="2">SORGH_AS_1067</strain>
    </source>
</reference>
<dbReference type="Pfam" id="PF14300">
    <property type="entry name" value="DMP19"/>
    <property type="match status" value="1"/>
</dbReference>
<sequence length="137" mass="15011">MVERSREKVAVDFWNECGVPRDALEDAADRERWDLGALVALVGVAGNGGLLGMIENNRETSGPLVADALTALRSLGLTDAADLVARAEAAYLVMRPNDCSDDLTEEQEELWDELDEAWWPVGEEIERVVDERLAALG</sequence>
<dbReference type="AlphaFoldDB" id="A0AAJ1U128"/>
<dbReference type="RefSeq" id="WP_307202616.1">
    <property type="nucleotide sequence ID" value="NZ_JAUTAN010000001.1"/>
</dbReference>
<dbReference type="InterPro" id="IPR025402">
    <property type="entry name" value="DMP19_C"/>
</dbReference>
<evidence type="ECO:0000313" key="2">
    <source>
        <dbReference type="EMBL" id="MDQ1105925.1"/>
    </source>
</evidence>
<dbReference type="Proteomes" id="UP001239215">
    <property type="component" value="Unassembled WGS sequence"/>
</dbReference>
<organism evidence="2 3">
    <name type="scientific">Nocardioides zeae</name>
    <dbReference type="NCBI Taxonomy" id="1457234"/>
    <lineage>
        <taxon>Bacteria</taxon>
        <taxon>Bacillati</taxon>
        <taxon>Actinomycetota</taxon>
        <taxon>Actinomycetes</taxon>
        <taxon>Propionibacteriales</taxon>
        <taxon>Nocardioidaceae</taxon>
        <taxon>Nocardioides</taxon>
    </lineage>
</organism>
<dbReference type="EMBL" id="JAUTAN010000001">
    <property type="protein sequence ID" value="MDQ1105925.1"/>
    <property type="molecule type" value="Genomic_DNA"/>
</dbReference>
<proteinExistence type="predicted"/>
<name>A0AAJ1U128_9ACTN</name>
<gene>
    <name evidence="2" type="ORF">QE405_003209</name>
</gene>
<accession>A0AAJ1U128</accession>
<evidence type="ECO:0000313" key="3">
    <source>
        <dbReference type="Proteomes" id="UP001239215"/>
    </source>
</evidence>
<protein>
    <recommendedName>
        <fullName evidence="1">DNA mimic protein DMP19 C-terminal domain-containing protein</fullName>
    </recommendedName>
</protein>
<feature type="domain" description="DNA mimic protein DMP19 C-terminal" evidence="1">
    <location>
        <begin position="33"/>
        <end position="133"/>
    </location>
</feature>
<comment type="caution">
    <text evidence="2">The sequence shown here is derived from an EMBL/GenBank/DDBJ whole genome shotgun (WGS) entry which is preliminary data.</text>
</comment>